<gene>
    <name evidence="2" type="ORF">IPOD504_LOCUS805</name>
</gene>
<accession>A0ABN8HLR4</accession>
<feature type="region of interest" description="Disordered" evidence="1">
    <location>
        <begin position="1"/>
        <end position="29"/>
    </location>
</feature>
<protein>
    <submittedName>
        <fullName evidence="2">Uncharacterized protein</fullName>
    </submittedName>
</protein>
<reference evidence="2" key="1">
    <citation type="submission" date="2022-03" db="EMBL/GenBank/DDBJ databases">
        <authorList>
            <person name="Martin H S."/>
        </authorList>
    </citation>
    <scope>NUCLEOTIDE SEQUENCE</scope>
</reference>
<evidence type="ECO:0000256" key="1">
    <source>
        <dbReference type="SAM" id="MobiDB-lite"/>
    </source>
</evidence>
<feature type="non-terminal residue" evidence="2">
    <location>
        <position position="1"/>
    </location>
</feature>
<dbReference type="EMBL" id="OW152813">
    <property type="protein sequence ID" value="CAH2036013.1"/>
    <property type="molecule type" value="Genomic_DNA"/>
</dbReference>
<organism evidence="2 3">
    <name type="scientific">Iphiclides podalirius</name>
    <name type="common">scarce swallowtail</name>
    <dbReference type="NCBI Taxonomy" id="110791"/>
    <lineage>
        <taxon>Eukaryota</taxon>
        <taxon>Metazoa</taxon>
        <taxon>Ecdysozoa</taxon>
        <taxon>Arthropoda</taxon>
        <taxon>Hexapoda</taxon>
        <taxon>Insecta</taxon>
        <taxon>Pterygota</taxon>
        <taxon>Neoptera</taxon>
        <taxon>Endopterygota</taxon>
        <taxon>Lepidoptera</taxon>
        <taxon>Glossata</taxon>
        <taxon>Ditrysia</taxon>
        <taxon>Papilionoidea</taxon>
        <taxon>Papilionidae</taxon>
        <taxon>Papilioninae</taxon>
        <taxon>Iphiclides</taxon>
    </lineage>
</organism>
<evidence type="ECO:0000313" key="3">
    <source>
        <dbReference type="Proteomes" id="UP000837857"/>
    </source>
</evidence>
<name>A0ABN8HLR4_9NEOP</name>
<dbReference type="Proteomes" id="UP000837857">
    <property type="component" value="Chromosome 1"/>
</dbReference>
<proteinExistence type="predicted"/>
<sequence>MPCTSRQEPNTEEDYTRTSATPESEELKSFEPPFVIVQPWPANRNRTPNTARSRYFPSTQHLLSAVSLEMRSRLDLIKEITGSQAVERIQPSL</sequence>
<keyword evidence="3" id="KW-1185">Reference proteome</keyword>
<evidence type="ECO:0000313" key="2">
    <source>
        <dbReference type="EMBL" id="CAH2036013.1"/>
    </source>
</evidence>